<feature type="compositionally biased region" description="Basic and acidic residues" evidence="1">
    <location>
        <begin position="56"/>
        <end position="73"/>
    </location>
</feature>
<dbReference type="PIRSF" id="PIRSF016481">
    <property type="entry name" value="Pilus_assembly_PilP"/>
    <property type="match status" value="1"/>
</dbReference>
<feature type="region of interest" description="Disordered" evidence="1">
    <location>
        <begin position="35"/>
        <end position="92"/>
    </location>
</feature>
<organism evidence="2 3">
    <name type="scientific">Billgrantia gudaonensis</name>
    <dbReference type="NCBI Taxonomy" id="376427"/>
    <lineage>
        <taxon>Bacteria</taxon>
        <taxon>Pseudomonadati</taxon>
        <taxon>Pseudomonadota</taxon>
        <taxon>Gammaproteobacteria</taxon>
        <taxon>Oceanospirillales</taxon>
        <taxon>Halomonadaceae</taxon>
        <taxon>Billgrantia</taxon>
    </lineage>
</organism>
<protein>
    <submittedName>
        <fullName evidence="2">Type IV pilus assembly protein PilP</fullName>
    </submittedName>
</protein>
<dbReference type="Gene3D" id="2.30.30.830">
    <property type="match status" value="1"/>
</dbReference>
<reference evidence="2 3" key="1">
    <citation type="submission" date="2016-10" db="EMBL/GenBank/DDBJ databases">
        <authorList>
            <person name="de Groot N.N."/>
        </authorList>
    </citation>
    <scope>NUCLEOTIDE SEQUENCE [LARGE SCALE GENOMIC DNA]</scope>
    <source>
        <strain evidence="2 3">CGMCC 1.6133</strain>
    </source>
</reference>
<dbReference type="InterPro" id="IPR007446">
    <property type="entry name" value="PilP"/>
</dbReference>
<dbReference type="EMBL" id="FNES01000003">
    <property type="protein sequence ID" value="SDJ17424.1"/>
    <property type="molecule type" value="Genomic_DNA"/>
</dbReference>
<accession>A0A1G8RK19</accession>
<dbReference type="STRING" id="376427.SAMN04487954_103244"/>
<dbReference type="RefSeq" id="WP_245682167.1">
    <property type="nucleotide sequence ID" value="NZ_FNES01000003.1"/>
</dbReference>
<evidence type="ECO:0000256" key="1">
    <source>
        <dbReference type="SAM" id="MobiDB-lite"/>
    </source>
</evidence>
<keyword evidence="3" id="KW-1185">Reference proteome</keyword>
<evidence type="ECO:0000313" key="2">
    <source>
        <dbReference type="EMBL" id="SDJ17424.1"/>
    </source>
</evidence>
<dbReference type="AlphaFoldDB" id="A0A1G8RK19"/>
<dbReference type="Pfam" id="PF04351">
    <property type="entry name" value="PilP"/>
    <property type="match status" value="1"/>
</dbReference>
<dbReference type="PROSITE" id="PS51257">
    <property type="entry name" value="PROKAR_LIPOPROTEIN"/>
    <property type="match status" value="1"/>
</dbReference>
<gene>
    <name evidence="2" type="ORF">SAMN04487954_103244</name>
</gene>
<evidence type="ECO:0000313" key="3">
    <source>
        <dbReference type="Proteomes" id="UP000198525"/>
    </source>
</evidence>
<proteinExistence type="predicted"/>
<sequence>MRWLQGITMAVTLGLVAGCADPQLAALDRELAAIREDPGPTPEFDLPEVPTYEATPYREADSRSPFRPRRLEADPEASGEGQLAPDPDRRKEPLEAFALEELELVGVLTVGGEPSALVRTPDGQVHRLHRGNHLGGNHGRIVAITHSSVQLVELVPTGGGGWVERTTRLTLDDET</sequence>
<name>A0A1G8RK19_9GAMM</name>
<dbReference type="Proteomes" id="UP000198525">
    <property type="component" value="Unassembled WGS sequence"/>
</dbReference>